<keyword evidence="1" id="KW-0812">Transmembrane</keyword>
<comment type="caution">
    <text evidence="2">The sequence shown here is derived from an EMBL/GenBank/DDBJ whole genome shotgun (WGS) entry which is preliminary data.</text>
</comment>
<dbReference type="Proteomes" id="UP001209878">
    <property type="component" value="Unassembled WGS sequence"/>
</dbReference>
<evidence type="ECO:0000313" key="2">
    <source>
        <dbReference type="EMBL" id="KAK2172099.1"/>
    </source>
</evidence>
<proteinExistence type="predicted"/>
<reference evidence="2" key="1">
    <citation type="journal article" date="2023" name="Mol. Biol. Evol.">
        <title>Third-Generation Sequencing Reveals the Adaptive Role of the Epigenome in Three Deep-Sea Polychaetes.</title>
        <authorList>
            <person name="Perez M."/>
            <person name="Aroh O."/>
            <person name="Sun Y."/>
            <person name="Lan Y."/>
            <person name="Juniper S.K."/>
            <person name="Young C.R."/>
            <person name="Angers B."/>
            <person name="Qian P.Y."/>
        </authorList>
    </citation>
    <scope>NUCLEOTIDE SEQUENCE</scope>
    <source>
        <strain evidence="2">R07B-5</strain>
    </source>
</reference>
<keyword evidence="1" id="KW-1133">Transmembrane helix</keyword>
<evidence type="ECO:0000256" key="1">
    <source>
        <dbReference type="SAM" id="Phobius"/>
    </source>
</evidence>
<keyword evidence="3" id="KW-1185">Reference proteome</keyword>
<sequence>MTNNHSAEKANMAVNLAAELHMSSASHVTVLQRHVTAKQVIENILFHEIIVIQTSLRTFSFTFILIMSLLLGIYRLKFNSFNVTYVMNKLSRKQRKYRKSV</sequence>
<feature type="transmembrane region" description="Helical" evidence="1">
    <location>
        <begin position="56"/>
        <end position="74"/>
    </location>
</feature>
<dbReference type="EMBL" id="JAODUO010000993">
    <property type="protein sequence ID" value="KAK2172099.1"/>
    <property type="molecule type" value="Genomic_DNA"/>
</dbReference>
<keyword evidence="1" id="KW-0472">Membrane</keyword>
<organism evidence="2 3">
    <name type="scientific">Ridgeia piscesae</name>
    <name type="common">Tubeworm</name>
    <dbReference type="NCBI Taxonomy" id="27915"/>
    <lineage>
        <taxon>Eukaryota</taxon>
        <taxon>Metazoa</taxon>
        <taxon>Spiralia</taxon>
        <taxon>Lophotrochozoa</taxon>
        <taxon>Annelida</taxon>
        <taxon>Polychaeta</taxon>
        <taxon>Sedentaria</taxon>
        <taxon>Canalipalpata</taxon>
        <taxon>Sabellida</taxon>
        <taxon>Siboglinidae</taxon>
        <taxon>Ridgeia</taxon>
    </lineage>
</organism>
<dbReference type="AlphaFoldDB" id="A0AAD9KIA9"/>
<gene>
    <name evidence="2" type="ORF">NP493_992g02023</name>
</gene>
<name>A0AAD9KIA9_RIDPI</name>
<evidence type="ECO:0000313" key="3">
    <source>
        <dbReference type="Proteomes" id="UP001209878"/>
    </source>
</evidence>
<protein>
    <submittedName>
        <fullName evidence="2">Uncharacterized protein</fullName>
    </submittedName>
</protein>
<accession>A0AAD9KIA9</accession>